<accession>A0A643BT89</accession>
<organism evidence="2 3">
    <name type="scientific">Balaenoptera physalus</name>
    <name type="common">Fin whale</name>
    <name type="synonym">Balaena physalus</name>
    <dbReference type="NCBI Taxonomy" id="9770"/>
    <lineage>
        <taxon>Eukaryota</taxon>
        <taxon>Metazoa</taxon>
        <taxon>Chordata</taxon>
        <taxon>Craniata</taxon>
        <taxon>Vertebrata</taxon>
        <taxon>Euteleostomi</taxon>
        <taxon>Mammalia</taxon>
        <taxon>Eutheria</taxon>
        <taxon>Laurasiatheria</taxon>
        <taxon>Artiodactyla</taxon>
        <taxon>Whippomorpha</taxon>
        <taxon>Cetacea</taxon>
        <taxon>Mysticeti</taxon>
        <taxon>Balaenopteridae</taxon>
        <taxon>Balaenoptera</taxon>
    </lineage>
</organism>
<dbReference type="Proteomes" id="UP000437017">
    <property type="component" value="Unassembled WGS sequence"/>
</dbReference>
<evidence type="ECO:0000313" key="3">
    <source>
        <dbReference type="Proteomes" id="UP000437017"/>
    </source>
</evidence>
<sequence>MWVESQHPVDCQEAVALVEDVTWISEEEAPPTQGPTSSLQTTAQQQEDMATRLAKALPEDSFSRYEEEMEAYSQQILSQVKAS</sequence>
<evidence type="ECO:0000313" key="2">
    <source>
        <dbReference type="EMBL" id="KAB0391143.1"/>
    </source>
</evidence>
<dbReference type="AlphaFoldDB" id="A0A643BT89"/>
<proteinExistence type="predicted"/>
<comment type="caution">
    <text evidence="2">The sequence shown here is derived from an EMBL/GenBank/DDBJ whole genome shotgun (WGS) entry which is preliminary data.</text>
</comment>
<name>A0A643BT89_BALPH</name>
<feature type="compositionally biased region" description="Polar residues" evidence="1">
    <location>
        <begin position="34"/>
        <end position="45"/>
    </location>
</feature>
<keyword evidence="3" id="KW-1185">Reference proteome</keyword>
<protein>
    <submittedName>
        <fullName evidence="2">Uncharacterized protein</fullName>
    </submittedName>
</protein>
<gene>
    <name evidence="2" type="ORF">E2I00_017267</name>
</gene>
<dbReference type="EMBL" id="SGJD01004763">
    <property type="protein sequence ID" value="KAB0391143.1"/>
    <property type="molecule type" value="Genomic_DNA"/>
</dbReference>
<feature type="region of interest" description="Disordered" evidence="1">
    <location>
        <begin position="25"/>
        <end position="45"/>
    </location>
</feature>
<reference evidence="2 3" key="1">
    <citation type="journal article" date="2019" name="PLoS ONE">
        <title>Genomic analyses reveal an absence of contemporary introgressive admixture between fin whales and blue whales, despite known hybrids.</title>
        <authorList>
            <person name="Westbury M.V."/>
            <person name="Petersen B."/>
            <person name="Lorenzen E.D."/>
        </authorList>
    </citation>
    <scope>NUCLEOTIDE SEQUENCE [LARGE SCALE GENOMIC DNA]</scope>
    <source>
        <strain evidence="2">FinWhale-01</strain>
    </source>
</reference>
<evidence type="ECO:0000256" key="1">
    <source>
        <dbReference type="SAM" id="MobiDB-lite"/>
    </source>
</evidence>